<keyword evidence="6" id="KW-1185">Reference proteome</keyword>
<proteinExistence type="predicted"/>
<dbReference type="STRING" id="1219065.VPR01S_08_00770"/>
<sequence length="322" mass="36447">MVKPLLPFLVLFSAFSVAGPAPSLLDQAKRNDPAAQLELAHYYQTTPGEKASDAFYWLQRSADNGNLTAQARLGHAYLDGHGVDQDVAEGMFWLNRAATQGDVDAQYELGQWFESKHATDIALGWYQLAAQRNADAESAYSRLLEIRFNRQRAKQLDQFKALNQLSDDQPLSSPFTWLSKIYLIPAGMLLLTVLLYAAFRLGKQRAENEYDVVEGETLMRQVEDKDAELLKLKKQLQILFRQLKLAQNPPQANVPPSRLEDAKTATAFAMLGFTVDDKLDNRKIKLRYKQLSRLYHPDSKGSEEEMKRLNSALKTVLKIVNK</sequence>
<dbReference type="eggNOG" id="COG2214">
    <property type="taxonomic scope" value="Bacteria"/>
</dbReference>
<dbReference type="SMART" id="SM00271">
    <property type="entry name" value="DnaJ"/>
    <property type="match status" value="1"/>
</dbReference>
<feature type="signal peptide" evidence="3">
    <location>
        <begin position="1"/>
        <end position="18"/>
    </location>
</feature>
<keyword evidence="2" id="KW-0472">Membrane</keyword>
<dbReference type="PANTHER" id="PTHR11102:SF160">
    <property type="entry name" value="ERAD-ASSOCIATED E3 UBIQUITIN-PROTEIN LIGASE COMPONENT HRD3"/>
    <property type="match status" value="1"/>
</dbReference>
<dbReference type="EMBL" id="BATJ01000008">
    <property type="protein sequence ID" value="GAD67495.1"/>
    <property type="molecule type" value="Genomic_DNA"/>
</dbReference>
<dbReference type="SMART" id="SM00671">
    <property type="entry name" value="SEL1"/>
    <property type="match status" value="3"/>
</dbReference>
<dbReference type="InterPro" id="IPR011990">
    <property type="entry name" value="TPR-like_helical_dom_sf"/>
</dbReference>
<comment type="caution">
    <text evidence="5">The sequence shown here is derived from an EMBL/GenBank/DDBJ whole genome shotgun (WGS) entry which is preliminary data.</text>
</comment>
<evidence type="ECO:0000256" key="1">
    <source>
        <dbReference type="ARBA" id="ARBA00023186"/>
    </source>
</evidence>
<evidence type="ECO:0000256" key="3">
    <source>
        <dbReference type="SAM" id="SignalP"/>
    </source>
</evidence>
<evidence type="ECO:0000259" key="4">
    <source>
        <dbReference type="PROSITE" id="PS50076"/>
    </source>
</evidence>
<accession>U3A1C9</accession>
<protein>
    <recommendedName>
        <fullName evidence="4">J domain-containing protein</fullName>
    </recommendedName>
</protein>
<dbReference type="RefSeq" id="WP_021705466.1">
    <property type="nucleotide sequence ID" value="NZ_BATJ01000008.1"/>
</dbReference>
<dbReference type="InterPro" id="IPR050767">
    <property type="entry name" value="Sel1_AlgK"/>
</dbReference>
<evidence type="ECO:0000313" key="6">
    <source>
        <dbReference type="Proteomes" id="UP000016570"/>
    </source>
</evidence>
<dbReference type="PROSITE" id="PS50076">
    <property type="entry name" value="DNAJ_2"/>
    <property type="match status" value="1"/>
</dbReference>
<feature type="transmembrane region" description="Helical" evidence="2">
    <location>
        <begin position="181"/>
        <end position="199"/>
    </location>
</feature>
<keyword evidence="2" id="KW-0812">Transmembrane</keyword>
<dbReference type="Gene3D" id="1.10.287.110">
    <property type="entry name" value="DnaJ domain"/>
    <property type="match status" value="1"/>
</dbReference>
<dbReference type="Pfam" id="PF08238">
    <property type="entry name" value="Sel1"/>
    <property type="match status" value="3"/>
</dbReference>
<feature type="domain" description="J" evidence="4">
    <location>
        <begin position="266"/>
        <end position="322"/>
    </location>
</feature>
<dbReference type="PANTHER" id="PTHR11102">
    <property type="entry name" value="SEL-1-LIKE PROTEIN"/>
    <property type="match status" value="1"/>
</dbReference>
<dbReference type="eggNOG" id="COG0790">
    <property type="taxonomic scope" value="Bacteria"/>
</dbReference>
<dbReference type="Gene3D" id="1.25.40.10">
    <property type="entry name" value="Tetratricopeptide repeat domain"/>
    <property type="match status" value="1"/>
</dbReference>
<reference evidence="5 6" key="1">
    <citation type="submission" date="2013-09" db="EMBL/GenBank/DDBJ databases">
        <title>Whole genome shotgun sequence of Vibrio proteolyticus NBRC 13287.</title>
        <authorList>
            <person name="Isaki S."/>
            <person name="Hosoyama A."/>
            <person name="Numata M."/>
            <person name="Hashimoto M."/>
            <person name="Hosoyama Y."/>
            <person name="Tsuchikane K."/>
            <person name="Noguchi M."/>
            <person name="Hirakata S."/>
            <person name="Ichikawa N."/>
            <person name="Ohji S."/>
            <person name="Yamazoe A."/>
            <person name="Fujita N."/>
        </authorList>
    </citation>
    <scope>NUCLEOTIDE SEQUENCE [LARGE SCALE GENOMIC DNA]</scope>
    <source>
        <strain evidence="5 6">NBRC 13287</strain>
    </source>
</reference>
<organism evidence="5 6">
    <name type="scientific">Vibrio proteolyticus NBRC 13287</name>
    <dbReference type="NCBI Taxonomy" id="1219065"/>
    <lineage>
        <taxon>Bacteria</taxon>
        <taxon>Pseudomonadati</taxon>
        <taxon>Pseudomonadota</taxon>
        <taxon>Gammaproteobacteria</taxon>
        <taxon>Vibrionales</taxon>
        <taxon>Vibrionaceae</taxon>
        <taxon>Vibrio</taxon>
    </lineage>
</organism>
<keyword evidence="3" id="KW-0732">Signal</keyword>
<dbReference type="SUPFAM" id="SSF46565">
    <property type="entry name" value="Chaperone J-domain"/>
    <property type="match status" value="1"/>
</dbReference>
<evidence type="ECO:0000256" key="2">
    <source>
        <dbReference type="SAM" id="Phobius"/>
    </source>
</evidence>
<dbReference type="CDD" id="cd06257">
    <property type="entry name" value="DnaJ"/>
    <property type="match status" value="1"/>
</dbReference>
<dbReference type="InterPro" id="IPR006597">
    <property type="entry name" value="Sel1-like"/>
</dbReference>
<dbReference type="SUPFAM" id="SSF81901">
    <property type="entry name" value="HCP-like"/>
    <property type="match status" value="1"/>
</dbReference>
<keyword evidence="2" id="KW-1133">Transmembrane helix</keyword>
<dbReference type="Proteomes" id="UP000016570">
    <property type="component" value="Unassembled WGS sequence"/>
</dbReference>
<dbReference type="InterPro" id="IPR001623">
    <property type="entry name" value="DnaJ_domain"/>
</dbReference>
<gene>
    <name evidence="5" type="ORF">VPR01S_08_00770</name>
</gene>
<dbReference type="AlphaFoldDB" id="U3A1C9"/>
<evidence type="ECO:0000313" key="5">
    <source>
        <dbReference type="EMBL" id="GAD67495.1"/>
    </source>
</evidence>
<dbReference type="InterPro" id="IPR036869">
    <property type="entry name" value="J_dom_sf"/>
</dbReference>
<feature type="chain" id="PRO_5004638873" description="J domain-containing protein" evidence="3">
    <location>
        <begin position="19"/>
        <end position="322"/>
    </location>
</feature>
<keyword evidence="1" id="KW-0143">Chaperone</keyword>
<name>U3A1C9_VIBPR</name>